<dbReference type="InterPro" id="IPR003594">
    <property type="entry name" value="HATPase_dom"/>
</dbReference>
<dbReference type="InterPro" id="IPR011712">
    <property type="entry name" value="Sig_transdc_His_kin_sub3_dim/P"/>
</dbReference>
<dbReference type="CDD" id="cd16917">
    <property type="entry name" value="HATPase_UhpB-NarQ-NarX-like"/>
    <property type="match status" value="1"/>
</dbReference>
<proteinExistence type="predicted"/>
<evidence type="ECO:0000256" key="7">
    <source>
        <dbReference type="ARBA" id="ARBA00023012"/>
    </source>
</evidence>
<evidence type="ECO:0000256" key="9">
    <source>
        <dbReference type="SAM" id="MobiDB-lite"/>
    </source>
</evidence>
<dbReference type="KEGG" id="lch:Lcho_1783"/>
<name>B1XZ31_LEPCP</name>
<feature type="domain" description="Single Cache" evidence="12">
    <location>
        <begin position="60"/>
        <end position="151"/>
    </location>
</feature>
<dbReference type="GO" id="GO:0046983">
    <property type="term" value="F:protein dimerization activity"/>
    <property type="evidence" value="ECO:0007669"/>
    <property type="project" value="InterPro"/>
</dbReference>
<dbReference type="GO" id="GO:0005886">
    <property type="term" value="C:plasma membrane"/>
    <property type="evidence" value="ECO:0007669"/>
    <property type="project" value="UniProtKB-SubCell"/>
</dbReference>
<keyword evidence="2" id="KW-1003">Cell membrane</keyword>
<comment type="subcellular location">
    <subcellularLocation>
        <location evidence="1">Cell membrane</location>
        <topology evidence="1">Multi-pass membrane protein</topology>
    </subcellularLocation>
</comment>
<keyword evidence="7" id="KW-0902">Two-component regulatory system</keyword>
<keyword evidence="4 10" id="KW-0812">Transmembrane</keyword>
<dbReference type="Gene3D" id="1.20.5.1930">
    <property type="match status" value="1"/>
</dbReference>
<dbReference type="SMART" id="SM01049">
    <property type="entry name" value="Cache_2"/>
    <property type="match status" value="1"/>
</dbReference>
<dbReference type="Proteomes" id="UP000001693">
    <property type="component" value="Chromosome"/>
</dbReference>
<dbReference type="InterPro" id="IPR050482">
    <property type="entry name" value="Sensor_HK_TwoCompSys"/>
</dbReference>
<dbReference type="Pfam" id="PF17200">
    <property type="entry name" value="sCache_2"/>
    <property type="match status" value="1"/>
</dbReference>
<dbReference type="PANTHER" id="PTHR24421">
    <property type="entry name" value="NITRATE/NITRITE SENSOR PROTEIN NARX-RELATED"/>
    <property type="match status" value="1"/>
</dbReference>
<feature type="domain" description="Histidine kinase/HSP90-like ATPase" evidence="11">
    <location>
        <begin position="373"/>
        <end position="468"/>
    </location>
</feature>
<dbReference type="EMBL" id="CP001013">
    <property type="protein sequence ID" value="ACB34050.1"/>
    <property type="molecule type" value="Genomic_DNA"/>
</dbReference>
<keyword evidence="6 10" id="KW-1133">Transmembrane helix</keyword>
<dbReference type="SMART" id="SM00387">
    <property type="entry name" value="HATPase_c"/>
    <property type="match status" value="1"/>
</dbReference>
<feature type="region of interest" description="Disordered" evidence="9">
    <location>
        <begin position="477"/>
        <end position="501"/>
    </location>
</feature>
<keyword evidence="14" id="KW-1185">Reference proteome</keyword>
<evidence type="ECO:0000256" key="10">
    <source>
        <dbReference type="SAM" id="Phobius"/>
    </source>
</evidence>
<dbReference type="GO" id="GO:0000155">
    <property type="term" value="F:phosphorelay sensor kinase activity"/>
    <property type="evidence" value="ECO:0007669"/>
    <property type="project" value="InterPro"/>
</dbReference>
<evidence type="ECO:0000313" key="13">
    <source>
        <dbReference type="EMBL" id="ACB34050.1"/>
    </source>
</evidence>
<reference evidence="13 14" key="1">
    <citation type="submission" date="2008-03" db="EMBL/GenBank/DDBJ databases">
        <title>Complete sequence of Leptothrix cholodnii SP-6.</title>
        <authorList>
            <consortium name="US DOE Joint Genome Institute"/>
            <person name="Copeland A."/>
            <person name="Lucas S."/>
            <person name="Lapidus A."/>
            <person name="Glavina del Rio T."/>
            <person name="Dalin E."/>
            <person name="Tice H."/>
            <person name="Bruce D."/>
            <person name="Goodwin L."/>
            <person name="Pitluck S."/>
            <person name="Chertkov O."/>
            <person name="Brettin T."/>
            <person name="Detter J.C."/>
            <person name="Han C."/>
            <person name="Kuske C.R."/>
            <person name="Schmutz J."/>
            <person name="Larimer F."/>
            <person name="Land M."/>
            <person name="Hauser L."/>
            <person name="Kyrpides N."/>
            <person name="Lykidis A."/>
            <person name="Emerson D."/>
            <person name="Richardson P."/>
        </authorList>
    </citation>
    <scope>NUCLEOTIDE SEQUENCE [LARGE SCALE GENOMIC DNA]</scope>
    <source>
        <strain evidence="14">ATCC 51168 / LMG 8142 / SP-6</strain>
    </source>
</reference>
<evidence type="ECO:0000256" key="4">
    <source>
        <dbReference type="ARBA" id="ARBA00022692"/>
    </source>
</evidence>
<evidence type="ECO:0000313" key="14">
    <source>
        <dbReference type="Proteomes" id="UP000001693"/>
    </source>
</evidence>
<keyword evidence="3" id="KW-0808">Transferase</keyword>
<keyword evidence="8 10" id="KW-0472">Membrane</keyword>
<evidence type="ECO:0000256" key="2">
    <source>
        <dbReference type="ARBA" id="ARBA00022475"/>
    </source>
</evidence>
<dbReference type="SUPFAM" id="SSF55874">
    <property type="entry name" value="ATPase domain of HSP90 chaperone/DNA topoisomerase II/histidine kinase"/>
    <property type="match status" value="1"/>
</dbReference>
<feature type="transmembrane region" description="Helical" evidence="10">
    <location>
        <begin position="219"/>
        <end position="242"/>
    </location>
</feature>
<protein>
    <submittedName>
        <fullName evidence="13">Histidine kinase</fullName>
    </submittedName>
</protein>
<gene>
    <name evidence="13" type="ordered locus">Lcho_1783</name>
</gene>
<dbReference type="Pfam" id="PF02518">
    <property type="entry name" value="HATPase_c"/>
    <property type="match status" value="1"/>
</dbReference>
<feature type="transmembrane region" description="Helical" evidence="10">
    <location>
        <begin position="25"/>
        <end position="44"/>
    </location>
</feature>
<dbReference type="Pfam" id="PF07730">
    <property type="entry name" value="HisKA_3"/>
    <property type="match status" value="1"/>
</dbReference>
<dbReference type="Gene3D" id="3.30.450.20">
    <property type="entry name" value="PAS domain"/>
    <property type="match status" value="1"/>
</dbReference>
<accession>B1XZ31</accession>
<dbReference type="InterPro" id="IPR017171">
    <property type="entry name" value="Sig_transdc_His_kinase_MctS"/>
</dbReference>
<evidence type="ECO:0000259" key="11">
    <source>
        <dbReference type="SMART" id="SM00387"/>
    </source>
</evidence>
<dbReference type="AlphaFoldDB" id="B1XZ31"/>
<evidence type="ECO:0000259" key="12">
    <source>
        <dbReference type="SMART" id="SM01049"/>
    </source>
</evidence>
<dbReference type="OrthoDB" id="9797605at2"/>
<keyword evidence="5 13" id="KW-0418">Kinase</keyword>
<evidence type="ECO:0000256" key="1">
    <source>
        <dbReference type="ARBA" id="ARBA00004651"/>
    </source>
</evidence>
<organism evidence="13 14">
    <name type="scientific">Leptothrix cholodnii (strain ATCC 51168 / LMG 8142 / SP-6)</name>
    <name type="common">Leptothrix discophora (strain SP-6)</name>
    <dbReference type="NCBI Taxonomy" id="395495"/>
    <lineage>
        <taxon>Bacteria</taxon>
        <taxon>Pseudomonadati</taxon>
        <taxon>Pseudomonadota</taxon>
        <taxon>Betaproteobacteria</taxon>
        <taxon>Burkholderiales</taxon>
        <taxon>Sphaerotilaceae</taxon>
        <taxon>Leptothrix</taxon>
    </lineage>
</organism>
<dbReference type="STRING" id="395495.Lcho_1783"/>
<dbReference type="Gene3D" id="3.30.565.10">
    <property type="entry name" value="Histidine kinase-like ATPase, C-terminal domain"/>
    <property type="match status" value="1"/>
</dbReference>
<evidence type="ECO:0000256" key="8">
    <source>
        <dbReference type="ARBA" id="ARBA00023136"/>
    </source>
</evidence>
<sequence length="501" mass="55021">MDLSALLRPGAGADATGPRRLRKKILLLAVLPLVASLLLIALAVRHQALELAQRERALVESAYMASKEAELRGYVDLALSMVRPIYDSGRDDAAAKQEAARILASLSSGAGDGYFFAYDFDGLCIVLPPQPELVGTNLWDVRDRDGRPVVQALIAKAREGQGFFRYVWNKPSMRQVAPKLGYVVGLPRWGWMMGTGLYLDDIQVTLDQLERQGQANIWATMAWIAGIALLGISLLSACALALNLSEYRAADAQLQLMAHQVVQSQENERAHLSRELHDGTGQTLVSIKLLMDSAIGHLKRNLQAPPPTLDKARERIDEALSEVRTLSHRLRPTVLDTFGLPAALRYLGEEFAEHAELAFFMRLRGPEQTLPEDIKTVLFRITQEALTNIERHARASRVDLRLIFGPAGVRLTVQDDGVGYDTQALQLDPRRGIGQRNMRERMASIGGQLTVQSQPGSTRVIAQVPTAAIRRFAAAERQNGTPADAQHPGSGDRNHAHRAGG</sequence>
<dbReference type="HOGENOM" id="CLU_000445_20_6_4"/>
<evidence type="ECO:0000256" key="6">
    <source>
        <dbReference type="ARBA" id="ARBA00022989"/>
    </source>
</evidence>
<evidence type="ECO:0000256" key="3">
    <source>
        <dbReference type="ARBA" id="ARBA00022679"/>
    </source>
</evidence>
<dbReference type="eggNOG" id="COG4564">
    <property type="taxonomic scope" value="Bacteria"/>
</dbReference>
<evidence type="ECO:0000256" key="5">
    <source>
        <dbReference type="ARBA" id="ARBA00022777"/>
    </source>
</evidence>
<dbReference type="PIRSF" id="PIRSF037314">
    <property type="entry name" value="STHK_MctS"/>
    <property type="match status" value="1"/>
</dbReference>
<dbReference type="InterPro" id="IPR036890">
    <property type="entry name" value="HATPase_C_sf"/>
</dbReference>
<dbReference type="InterPro" id="IPR033480">
    <property type="entry name" value="sCache_2"/>
</dbReference>
<dbReference type="RefSeq" id="WP_012346811.1">
    <property type="nucleotide sequence ID" value="NC_010524.1"/>
</dbReference>